<dbReference type="Pfam" id="PF01694">
    <property type="entry name" value="Rhomboid"/>
    <property type="match status" value="1"/>
</dbReference>
<evidence type="ECO:0000256" key="2">
    <source>
        <dbReference type="ARBA" id="ARBA00009045"/>
    </source>
</evidence>
<comment type="similarity">
    <text evidence="2">Belongs to the peptidase S54 family.</text>
</comment>
<dbReference type="EMBL" id="CCBC010000170">
    <property type="protein sequence ID" value="CDO18150.1"/>
    <property type="molecule type" value="Genomic_DNA"/>
</dbReference>
<dbReference type="EC" id="3.4.21.-" evidence="8"/>
<keyword evidence="4 8" id="KW-0378">Hydrolase</keyword>
<dbReference type="SUPFAM" id="SSF144091">
    <property type="entry name" value="Rhomboid-like"/>
    <property type="match status" value="1"/>
</dbReference>
<protein>
    <submittedName>
        <fullName evidence="8">Peptidase, S54 family</fullName>
        <ecNumber evidence="8">3.4.21.-</ecNumber>
    </submittedName>
</protein>
<feature type="domain" description="Peptidase S54 rhomboid" evidence="7">
    <location>
        <begin position="55"/>
        <end position="189"/>
    </location>
</feature>
<dbReference type="PANTHER" id="PTHR43731">
    <property type="entry name" value="RHOMBOID PROTEASE"/>
    <property type="match status" value="1"/>
</dbReference>
<dbReference type="RefSeq" id="WP_009855081.1">
    <property type="nucleotide sequence ID" value="NZ_CP054015.1"/>
</dbReference>
<accession>A0A060RHP0</accession>
<name>A0A060RHP0_9STRE</name>
<dbReference type="GeneID" id="57920850"/>
<dbReference type="Proteomes" id="UP000027584">
    <property type="component" value="Unassembled WGS sequence"/>
</dbReference>
<evidence type="ECO:0000256" key="3">
    <source>
        <dbReference type="ARBA" id="ARBA00022692"/>
    </source>
</evidence>
<evidence type="ECO:0000259" key="7">
    <source>
        <dbReference type="Pfam" id="PF01694"/>
    </source>
</evidence>
<comment type="subcellular location">
    <subcellularLocation>
        <location evidence="1">Membrane</location>
        <topology evidence="1">Multi-pass membrane protein</topology>
    </subcellularLocation>
</comment>
<keyword evidence="5" id="KW-1133">Transmembrane helix</keyword>
<evidence type="ECO:0000313" key="9">
    <source>
        <dbReference type="Proteomes" id="UP000027584"/>
    </source>
</evidence>
<dbReference type="GO" id="GO:0016020">
    <property type="term" value="C:membrane"/>
    <property type="evidence" value="ECO:0007669"/>
    <property type="project" value="UniProtKB-SubCell"/>
</dbReference>
<dbReference type="InterPro" id="IPR050925">
    <property type="entry name" value="Rhomboid_protease_S54"/>
</dbReference>
<dbReference type="InterPro" id="IPR022764">
    <property type="entry name" value="Peptidase_S54_rhomboid_dom"/>
</dbReference>
<reference evidence="8 9" key="1">
    <citation type="submission" date="2014-02" db="EMBL/GenBank/DDBJ databases">
        <authorList>
            <person name="Manrique M."/>
        </authorList>
    </citation>
    <scope>NUCLEOTIDE SEQUENCE [LARGE SCALE GENOMIC DNA]</scope>
    <source>
        <strain evidence="8 9">LMG17956</strain>
    </source>
</reference>
<dbReference type="AlphaFoldDB" id="A0A060RHP0"/>
<gene>
    <name evidence="8" type="ORF">BN963_SGAL_01345</name>
</gene>
<reference evidence="8 9" key="2">
    <citation type="submission" date="2014-05" db="EMBL/GenBank/DDBJ databases">
        <title>Genome sequence of Streptococcus gallolyticus.</title>
        <authorList>
            <person name="Del Campo R."/>
        </authorList>
    </citation>
    <scope>NUCLEOTIDE SEQUENCE [LARGE SCALE GENOMIC DNA]</scope>
    <source>
        <strain evidence="8 9">LMG17956</strain>
    </source>
</reference>
<organism evidence="8 9">
    <name type="scientific">Streptococcus gallolyticus</name>
    <dbReference type="NCBI Taxonomy" id="315405"/>
    <lineage>
        <taxon>Bacteria</taxon>
        <taxon>Bacillati</taxon>
        <taxon>Bacillota</taxon>
        <taxon>Bacilli</taxon>
        <taxon>Lactobacillales</taxon>
        <taxon>Streptococcaceae</taxon>
        <taxon>Streptococcus</taxon>
    </lineage>
</organism>
<evidence type="ECO:0000313" key="8">
    <source>
        <dbReference type="EMBL" id="CDO18150.1"/>
    </source>
</evidence>
<evidence type="ECO:0000256" key="5">
    <source>
        <dbReference type="ARBA" id="ARBA00022989"/>
    </source>
</evidence>
<dbReference type="GO" id="GO:0004252">
    <property type="term" value="F:serine-type endopeptidase activity"/>
    <property type="evidence" value="ECO:0007669"/>
    <property type="project" value="InterPro"/>
</dbReference>
<comment type="caution">
    <text evidence="8">The sequence shown here is derived from an EMBL/GenBank/DDBJ whole genome shotgun (WGS) entry which is preliminary data.</text>
</comment>
<proteinExistence type="inferred from homology"/>
<sequence>MKNEIKRNPITIFLLVLTTLVFLAMQIVYFGNATSGQAILNFGGMYGAYVSLVPTQLWRLVTPIFVHIGWEHFFFNALTLYFVGQIAEQIWGHHKFLALYVLSGVVGNAFTLFFTPNVIAAGASTSLFGVFAAIMVVGYFGRNPFLKELGRNYQLLILINLLFNLFTPGVGIIGHIGGLVGGILCAIFLPTIVEKDMFKPWQRWLAAGAYVILNLILILAALT</sequence>
<evidence type="ECO:0000256" key="1">
    <source>
        <dbReference type="ARBA" id="ARBA00004141"/>
    </source>
</evidence>
<dbReference type="InterPro" id="IPR035952">
    <property type="entry name" value="Rhomboid-like_sf"/>
</dbReference>
<evidence type="ECO:0000256" key="6">
    <source>
        <dbReference type="ARBA" id="ARBA00023136"/>
    </source>
</evidence>
<evidence type="ECO:0000256" key="4">
    <source>
        <dbReference type="ARBA" id="ARBA00022801"/>
    </source>
</evidence>
<keyword evidence="6" id="KW-0472">Membrane</keyword>
<keyword evidence="3" id="KW-0812">Transmembrane</keyword>
<dbReference type="PANTHER" id="PTHR43731:SF14">
    <property type="entry name" value="PRESENILIN-ASSOCIATED RHOMBOID-LIKE PROTEIN, MITOCHONDRIAL"/>
    <property type="match status" value="1"/>
</dbReference>
<dbReference type="Gene3D" id="1.20.1540.10">
    <property type="entry name" value="Rhomboid-like"/>
    <property type="match status" value="1"/>
</dbReference>